<comment type="similarity">
    <text evidence="1">Belongs to the RelE toxin family.</text>
</comment>
<dbReference type="OrthoDB" id="595470at2"/>
<keyword evidence="2" id="KW-1277">Toxin-antitoxin system</keyword>
<evidence type="ECO:0000313" key="3">
    <source>
        <dbReference type="EMBL" id="AOO80950.1"/>
    </source>
</evidence>
<evidence type="ECO:0000256" key="2">
    <source>
        <dbReference type="ARBA" id="ARBA00022649"/>
    </source>
</evidence>
<reference evidence="3 4" key="1">
    <citation type="journal article" date="2015" name="Antonie Van Leeuwenhoek">
        <title>Bosea vaviloviae sp. nov., a new species of slow-growing rhizobia isolated from nodules of the relict species Vavilovia formosa (Stev.) Fed.</title>
        <authorList>
            <person name="Safronova V.I."/>
            <person name="Kuznetsova I.G."/>
            <person name="Sazanova A.L."/>
            <person name="Kimeklis A.K."/>
            <person name="Belimov A.A."/>
            <person name="Andronov E.E."/>
            <person name="Pinaev A.G."/>
            <person name="Chizhevskaya E.P."/>
            <person name="Pukhaev A.R."/>
            <person name="Popov K.P."/>
            <person name="Willems A."/>
            <person name="Tikhonovich I.A."/>
        </authorList>
    </citation>
    <scope>NUCLEOTIDE SEQUENCE [LARGE SCALE GENOMIC DNA]</scope>
    <source>
        <strain evidence="3 4">Vaf18</strain>
    </source>
</reference>
<dbReference type="InterPro" id="IPR051803">
    <property type="entry name" value="TA_system_RelE-like_toxin"/>
</dbReference>
<keyword evidence="4" id="KW-1185">Reference proteome</keyword>
<dbReference type="InterPro" id="IPR007712">
    <property type="entry name" value="RelE/ParE_toxin"/>
</dbReference>
<dbReference type="EMBL" id="CP017147">
    <property type="protein sequence ID" value="AOO80950.1"/>
    <property type="molecule type" value="Genomic_DNA"/>
</dbReference>
<dbReference type="Proteomes" id="UP000094969">
    <property type="component" value="Chromosome"/>
</dbReference>
<accession>A0A1D7U0S2</accession>
<sequence>MRLDWSVLAVADRERIFDYVATDNPRAAVALDERIEQHVEVLLAFPESGRPGRVEGTRELIVGGTPYIAAYRIDSRAIRILRILHMSQLWPDGLP</sequence>
<dbReference type="AlphaFoldDB" id="A0A1D7U0S2"/>
<dbReference type="PANTHER" id="PTHR33755">
    <property type="entry name" value="TOXIN PARE1-RELATED"/>
    <property type="match status" value="1"/>
</dbReference>
<dbReference type="STRING" id="1526658.BHK69_11175"/>
<evidence type="ECO:0000256" key="1">
    <source>
        <dbReference type="ARBA" id="ARBA00006226"/>
    </source>
</evidence>
<dbReference type="KEGG" id="bvv:BHK69_11175"/>
<gene>
    <name evidence="3" type="ORF">BHK69_11175</name>
</gene>
<dbReference type="Pfam" id="PF05016">
    <property type="entry name" value="ParE_toxin"/>
    <property type="match status" value="1"/>
</dbReference>
<proteinExistence type="inferred from homology"/>
<evidence type="ECO:0000313" key="4">
    <source>
        <dbReference type="Proteomes" id="UP000094969"/>
    </source>
</evidence>
<protein>
    <submittedName>
        <fullName evidence="3">Addiction module toxin RelE</fullName>
    </submittedName>
</protein>
<organism evidence="3 4">
    <name type="scientific">Bosea vaviloviae</name>
    <dbReference type="NCBI Taxonomy" id="1526658"/>
    <lineage>
        <taxon>Bacteria</taxon>
        <taxon>Pseudomonadati</taxon>
        <taxon>Pseudomonadota</taxon>
        <taxon>Alphaproteobacteria</taxon>
        <taxon>Hyphomicrobiales</taxon>
        <taxon>Boseaceae</taxon>
        <taxon>Bosea</taxon>
    </lineage>
</organism>
<dbReference type="Gene3D" id="3.30.2310.20">
    <property type="entry name" value="RelE-like"/>
    <property type="match status" value="1"/>
</dbReference>
<name>A0A1D7U0S2_9HYPH</name>
<dbReference type="RefSeq" id="WP_069690167.1">
    <property type="nucleotide sequence ID" value="NZ_CP017147.1"/>
</dbReference>
<dbReference type="NCBIfam" id="TIGR02385">
    <property type="entry name" value="RelE_StbE"/>
    <property type="match status" value="1"/>
</dbReference>
<dbReference type="InterPro" id="IPR035093">
    <property type="entry name" value="RelE/ParE_toxin_dom_sf"/>
</dbReference>